<dbReference type="GO" id="GO:0016887">
    <property type="term" value="F:ATP hydrolysis activity"/>
    <property type="evidence" value="ECO:0007669"/>
    <property type="project" value="InterPro"/>
</dbReference>
<dbReference type="GO" id="GO:0005524">
    <property type="term" value="F:ATP binding"/>
    <property type="evidence" value="ECO:0007669"/>
    <property type="project" value="InterPro"/>
</dbReference>
<reference evidence="2" key="1">
    <citation type="journal article" date="2014" name="Front. Microbiol.">
        <title>High frequency of phylogenetically diverse reductive dehalogenase-homologous genes in deep subseafloor sedimentary metagenomes.</title>
        <authorList>
            <person name="Kawai M."/>
            <person name="Futagami T."/>
            <person name="Toyoda A."/>
            <person name="Takaki Y."/>
            <person name="Nishi S."/>
            <person name="Hori S."/>
            <person name="Arai W."/>
            <person name="Tsubouchi T."/>
            <person name="Morono Y."/>
            <person name="Uchiyama I."/>
            <person name="Ito T."/>
            <person name="Fujiyama A."/>
            <person name="Inagaki F."/>
            <person name="Takami H."/>
        </authorList>
    </citation>
    <scope>NUCLEOTIDE SEQUENCE</scope>
    <source>
        <strain evidence="2">Expedition CK06-06</strain>
    </source>
</reference>
<feature type="domain" description="ATPase AAA-type core" evidence="1">
    <location>
        <begin position="47"/>
        <end position="122"/>
    </location>
</feature>
<feature type="non-terminal residue" evidence="2">
    <location>
        <position position="123"/>
    </location>
</feature>
<protein>
    <recommendedName>
        <fullName evidence="1">ATPase AAA-type core domain-containing protein</fullName>
    </recommendedName>
</protein>
<dbReference type="EMBL" id="BARW01020091">
    <property type="protein sequence ID" value="GAJ01985.1"/>
    <property type="molecule type" value="Genomic_DNA"/>
</dbReference>
<dbReference type="AlphaFoldDB" id="X1V995"/>
<gene>
    <name evidence="2" type="ORF">S12H4_34011</name>
</gene>
<comment type="caution">
    <text evidence="2">The sequence shown here is derived from an EMBL/GenBank/DDBJ whole genome shotgun (WGS) entry which is preliminary data.</text>
</comment>
<accession>X1V995</accession>
<sequence>MLLQFTLGNFYSIKDPITLNMLAVKPIKEFEASNVFETDRYRLLTSAVIYGANASGKSYFLKGMDFIKWFIINSSKETQKNERINIERFRLSPSTKKKPSFFEISMLIDNTKYRYGFEVDRNM</sequence>
<proteinExistence type="predicted"/>
<evidence type="ECO:0000259" key="1">
    <source>
        <dbReference type="Pfam" id="PF13304"/>
    </source>
</evidence>
<dbReference type="InterPro" id="IPR027417">
    <property type="entry name" value="P-loop_NTPase"/>
</dbReference>
<evidence type="ECO:0000313" key="2">
    <source>
        <dbReference type="EMBL" id="GAJ01985.1"/>
    </source>
</evidence>
<dbReference type="InterPro" id="IPR003959">
    <property type="entry name" value="ATPase_AAA_core"/>
</dbReference>
<dbReference type="Gene3D" id="3.40.50.300">
    <property type="entry name" value="P-loop containing nucleotide triphosphate hydrolases"/>
    <property type="match status" value="1"/>
</dbReference>
<organism evidence="2">
    <name type="scientific">marine sediment metagenome</name>
    <dbReference type="NCBI Taxonomy" id="412755"/>
    <lineage>
        <taxon>unclassified sequences</taxon>
        <taxon>metagenomes</taxon>
        <taxon>ecological metagenomes</taxon>
    </lineage>
</organism>
<dbReference type="Pfam" id="PF13304">
    <property type="entry name" value="AAA_21"/>
    <property type="match status" value="1"/>
</dbReference>
<name>X1V995_9ZZZZ</name>